<dbReference type="CDD" id="cd00761">
    <property type="entry name" value="Glyco_tranf_GTA_type"/>
    <property type="match status" value="1"/>
</dbReference>
<dbReference type="CAZy" id="GT2">
    <property type="family name" value="Glycosyltransferase Family 2"/>
</dbReference>
<evidence type="ECO:0000259" key="7">
    <source>
        <dbReference type="Pfam" id="PF00535"/>
    </source>
</evidence>
<dbReference type="AlphaFoldDB" id="B3QV94"/>
<organism evidence="8 9">
    <name type="scientific">Chloroherpeton thalassium (strain ATCC 35110 / GB-78)</name>
    <dbReference type="NCBI Taxonomy" id="517418"/>
    <lineage>
        <taxon>Bacteria</taxon>
        <taxon>Pseudomonadati</taxon>
        <taxon>Chlorobiota</taxon>
        <taxon>Chlorobiia</taxon>
        <taxon>Chlorobiales</taxon>
        <taxon>Chloroherpetonaceae</taxon>
        <taxon>Chloroherpeton</taxon>
    </lineage>
</organism>
<evidence type="ECO:0000256" key="5">
    <source>
        <dbReference type="ARBA" id="ARBA00023136"/>
    </source>
</evidence>
<evidence type="ECO:0000256" key="6">
    <source>
        <dbReference type="SAM" id="Phobius"/>
    </source>
</evidence>
<reference evidence="8 9" key="1">
    <citation type="submission" date="2008-06" db="EMBL/GenBank/DDBJ databases">
        <title>Complete sequence of Chloroherpeton thalassium ATCC 35110.</title>
        <authorList>
            <consortium name="US DOE Joint Genome Institute"/>
            <person name="Lucas S."/>
            <person name="Copeland A."/>
            <person name="Lapidus A."/>
            <person name="Glavina del Rio T."/>
            <person name="Dalin E."/>
            <person name="Tice H."/>
            <person name="Bruce D."/>
            <person name="Goodwin L."/>
            <person name="Pitluck S."/>
            <person name="Schmutz J."/>
            <person name="Larimer F."/>
            <person name="Land M."/>
            <person name="Hauser L."/>
            <person name="Kyrpides N."/>
            <person name="Mikhailova N."/>
            <person name="Liu Z."/>
            <person name="Li T."/>
            <person name="Zhao F."/>
            <person name="Overmann J."/>
            <person name="Bryant D.A."/>
            <person name="Richardson P."/>
        </authorList>
    </citation>
    <scope>NUCLEOTIDE SEQUENCE [LARGE SCALE GENOMIC DNA]</scope>
    <source>
        <strain evidence="9">ATCC 35110 / GB-78</strain>
    </source>
</reference>
<dbReference type="Pfam" id="PF00535">
    <property type="entry name" value="Glycos_transf_2"/>
    <property type="match status" value="1"/>
</dbReference>
<feature type="transmembrane region" description="Helical" evidence="6">
    <location>
        <begin position="6"/>
        <end position="24"/>
    </location>
</feature>
<feature type="transmembrane region" description="Helical" evidence="6">
    <location>
        <begin position="269"/>
        <end position="291"/>
    </location>
</feature>
<dbReference type="RefSeq" id="WP_012499132.1">
    <property type="nucleotide sequence ID" value="NC_011026.1"/>
</dbReference>
<dbReference type="InterPro" id="IPR029044">
    <property type="entry name" value="Nucleotide-diphossugar_trans"/>
</dbReference>
<evidence type="ECO:0000313" key="9">
    <source>
        <dbReference type="Proteomes" id="UP000001208"/>
    </source>
</evidence>
<keyword evidence="3" id="KW-0328">Glycosyltransferase</keyword>
<dbReference type="eggNOG" id="COG1215">
    <property type="taxonomic scope" value="Bacteria"/>
</dbReference>
<keyword evidence="9" id="KW-1185">Reference proteome</keyword>
<dbReference type="HOGENOM" id="CLU_038143_0_0_10"/>
<evidence type="ECO:0000256" key="2">
    <source>
        <dbReference type="ARBA" id="ARBA00022475"/>
    </source>
</evidence>
<keyword evidence="5 6" id="KW-0472">Membrane</keyword>
<protein>
    <submittedName>
        <fullName evidence="8">Glycosyl transferase family 2</fullName>
    </submittedName>
</protein>
<feature type="domain" description="Glycosyltransferase 2-like" evidence="7">
    <location>
        <begin position="41"/>
        <end position="214"/>
    </location>
</feature>
<evidence type="ECO:0000256" key="1">
    <source>
        <dbReference type="ARBA" id="ARBA00004236"/>
    </source>
</evidence>
<evidence type="ECO:0000313" key="8">
    <source>
        <dbReference type="EMBL" id="ACF13048.1"/>
    </source>
</evidence>
<dbReference type="GO" id="GO:0016757">
    <property type="term" value="F:glycosyltransferase activity"/>
    <property type="evidence" value="ECO:0007669"/>
    <property type="project" value="UniProtKB-KW"/>
</dbReference>
<dbReference type="STRING" id="517418.Ctha_0577"/>
<evidence type="ECO:0000256" key="3">
    <source>
        <dbReference type="ARBA" id="ARBA00022676"/>
    </source>
</evidence>
<dbReference type="InterPro" id="IPR001173">
    <property type="entry name" value="Glyco_trans_2-like"/>
</dbReference>
<keyword evidence="2" id="KW-1003">Cell membrane</keyword>
<evidence type="ECO:0000256" key="4">
    <source>
        <dbReference type="ARBA" id="ARBA00022679"/>
    </source>
</evidence>
<dbReference type="Proteomes" id="UP000001208">
    <property type="component" value="Chromosome"/>
</dbReference>
<proteinExistence type="predicted"/>
<feature type="transmembrane region" description="Helical" evidence="6">
    <location>
        <begin position="311"/>
        <end position="329"/>
    </location>
</feature>
<dbReference type="SUPFAM" id="SSF53448">
    <property type="entry name" value="Nucleotide-diphospho-sugar transferases"/>
    <property type="match status" value="1"/>
</dbReference>
<name>B3QV94_CHLT3</name>
<keyword evidence="4 8" id="KW-0808">Transferase</keyword>
<sequence>MLIYQLFILGCLLVFLGILIKNLFDVERLPAHSPKAFPFVSILVPARNEARNIESCVQSLLAQDYPNFELIVLDDNSDDGTGDLLQALAKNSNKLKVLHGSQLPENWLGKCWACHQLSRQATGSLLLFTDADTWHAPESLRRAVAAFQQSRADLLTLIPDQTLGSFWERVIVPLVHFSVLCYLPVKFVWENRNTAFAFANGQFMLFSRDMYEHIGGHESVRKALVEDVWLCKTVKSAGGRPVVFSGIEAVRCRMYQNLEEIIHGFSKNLFAGLGYSLFGISMVGIISFAAYLLPFGFLGYALISSLFTIEWFWLPLLHIILGVLMRGLIAVRYRLSIGESFLHGLSILMFLVISVNSVRWIKTGKGALWKGRRYDFSKSA</sequence>
<comment type="subcellular location">
    <subcellularLocation>
        <location evidence="1">Cell membrane</location>
    </subcellularLocation>
</comment>
<keyword evidence="6" id="KW-1133">Transmembrane helix</keyword>
<keyword evidence="6" id="KW-0812">Transmembrane</keyword>
<dbReference type="GO" id="GO:0005886">
    <property type="term" value="C:plasma membrane"/>
    <property type="evidence" value="ECO:0007669"/>
    <property type="project" value="UniProtKB-SubCell"/>
</dbReference>
<gene>
    <name evidence="8" type="ordered locus">Ctha_0577</name>
</gene>
<dbReference type="KEGG" id="cts:Ctha_0577"/>
<dbReference type="OrthoDB" id="9800276at2"/>
<dbReference type="PANTHER" id="PTHR43646">
    <property type="entry name" value="GLYCOSYLTRANSFERASE"/>
    <property type="match status" value="1"/>
</dbReference>
<feature type="transmembrane region" description="Helical" evidence="6">
    <location>
        <begin position="341"/>
        <end position="361"/>
    </location>
</feature>
<dbReference type="PANTHER" id="PTHR43646:SF2">
    <property type="entry name" value="GLYCOSYLTRANSFERASE 2-LIKE DOMAIN-CONTAINING PROTEIN"/>
    <property type="match status" value="1"/>
</dbReference>
<dbReference type="Gene3D" id="3.90.550.10">
    <property type="entry name" value="Spore Coat Polysaccharide Biosynthesis Protein SpsA, Chain A"/>
    <property type="match status" value="1"/>
</dbReference>
<accession>B3QV94</accession>
<dbReference type="EMBL" id="CP001100">
    <property type="protein sequence ID" value="ACF13048.1"/>
    <property type="molecule type" value="Genomic_DNA"/>
</dbReference>